<organism evidence="1 2">
    <name type="scientific">Mycteria americana</name>
    <name type="common">Wood stork</name>
    <dbReference type="NCBI Taxonomy" id="33587"/>
    <lineage>
        <taxon>Eukaryota</taxon>
        <taxon>Metazoa</taxon>
        <taxon>Chordata</taxon>
        <taxon>Craniata</taxon>
        <taxon>Vertebrata</taxon>
        <taxon>Euteleostomi</taxon>
        <taxon>Archelosauria</taxon>
        <taxon>Archosauria</taxon>
        <taxon>Dinosauria</taxon>
        <taxon>Saurischia</taxon>
        <taxon>Theropoda</taxon>
        <taxon>Coelurosauria</taxon>
        <taxon>Aves</taxon>
        <taxon>Neognathae</taxon>
        <taxon>Neoaves</taxon>
        <taxon>Aequornithes</taxon>
        <taxon>Ciconiiformes</taxon>
        <taxon>Ciconiidae</taxon>
        <taxon>Mycteria</taxon>
    </lineage>
</organism>
<protein>
    <submittedName>
        <fullName evidence="1">Uncharacterized protein</fullName>
    </submittedName>
</protein>
<gene>
    <name evidence="1" type="ORF">QYF61_007284</name>
</gene>
<proteinExistence type="predicted"/>
<evidence type="ECO:0000313" key="2">
    <source>
        <dbReference type="Proteomes" id="UP001333110"/>
    </source>
</evidence>
<sequence length="120" mass="13871">MRVVKHWNKLPREAVDAPSLETFKVRLDRALSNLIQLKMSLLMEGELDLMAFKCPFQPKLFYDSVILINSSMMNHLLIMSDLISTNNVLKTQHFVSFETLLSIAKDHMVIIKDIRGQKLL</sequence>
<dbReference type="AlphaFoldDB" id="A0AAN7S6C0"/>
<dbReference type="Proteomes" id="UP001333110">
    <property type="component" value="Unassembled WGS sequence"/>
</dbReference>
<keyword evidence="2" id="KW-1185">Reference proteome</keyword>
<reference evidence="1 2" key="1">
    <citation type="journal article" date="2023" name="J. Hered.">
        <title>Chromosome-level genome of the wood stork (Mycteria americana) provides insight into avian chromosome evolution.</title>
        <authorList>
            <person name="Flamio R. Jr."/>
            <person name="Ramstad K.M."/>
        </authorList>
    </citation>
    <scope>NUCLEOTIDE SEQUENCE [LARGE SCALE GENOMIC DNA]</scope>
    <source>
        <strain evidence="1">JAX WOST 10</strain>
    </source>
</reference>
<name>A0AAN7S6C0_MYCAM</name>
<dbReference type="EMBL" id="JAUNZN010000001">
    <property type="protein sequence ID" value="KAK4829892.1"/>
    <property type="molecule type" value="Genomic_DNA"/>
</dbReference>
<accession>A0AAN7S6C0</accession>
<evidence type="ECO:0000313" key="1">
    <source>
        <dbReference type="EMBL" id="KAK4829892.1"/>
    </source>
</evidence>
<comment type="caution">
    <text evidence="1">The sequence shown here is derived from an EMBL/GenBank/DDBJ whole genome shotgun (WGS) entry which is preliminary data.</text>
</comment>